<keyword evidence="8" id="KW-0479">Metal-binding</keyword>
<dbReference type="Proteomes" id="UP000199053">
    <property type="component" value="Unassembled WGS sequence"/>
</dbReference>
<dbReference type="InterPro" id="IPR035937">
    <property type="entry name" value="FPG_N"/>
</dbReference>
<dbReference type="SUPFAM" id="SSF81624">
    <property type="entry name" value="N-terminal domain of MutM-like DNA repair proteins"/>
    <property type="match status" value="1"/>
</dbReference>
<dbReference type="PROSITE" id="PS51068">
    <property type="entry name" value="FPG_CAT"/>
    <property type="match status" value="1"/>
</dbReference>
<gene>
    <name evidence="23" type="ORF">SAMN05660337_0471</name>
</gene>
<evidence type="ECO:0000256" key="14">
    <source>
        <dbReference type="ARBA" id="ARBA00023204"/>
    </source>
</evidence>
<dbReference type="STRING" id="246191.SAMN05660337_0471"/>
<dbReference type="OrthoDB" id="9800855at2"/>
<evidence type="ECO:0000259" key="21">
    <source>
        <dbReference type="PROSITE" id="PS51066"/>
    </source>
</evidence>
<evidence type="ECO:0000256" key="19">
    <source>
        <dbReference type="ARBA" id="ARBA00044632"/>
    </source>
</evidence>
<dbReference type="RefSeq" id="WP_092157852.1">
    <property type="nucleotide sequence ID" value="NZ_FNGA01000001.1"/>
</dbReference>
<keyword evidence="10 20" id="KW-0863">Zinc-finger</keyword>
<feature type="domain" description="Formamidopyrimidine-DNA glycosylase catalytic" evidence="22">
    <location>
        <begin position="2"/>
        <end position="114"/>
    </location>
</feature>
<dbReference type="InterPro" id="IPR012319">
    <property type="entry name" value="FPG_cat"/>
</dbReference>
<accession>A0A1G9BYM9</accession>
<protein>
    <recommendedName>
        <fullName evidence="7">Formamidopyrimidine-DNA glycosylase</fullName>
        <ecNumber evidence="5">3.2.2.23</ecNumber>
        <ecNumber evidence="6">4.2.99.18</ecNumber>
    </recommendedName>
    <alternativeName>
        <fullName evidence="18">DNA-(apurinic or apyrimidinic site) lyase MutM</fullName>
    </alternativeName>
</protein>
<dbReference type="GO" id="GO:0034039">
    <property type="term" value="F:8-oxo-7,8-dihydroguanine DNA N-glycosylase activity"/>
    <property type="evidence" value="ECO:0007669"/>
    <property type="project" value="TreeGrafter"/>
</dbReference>
<dbReference type="SUPFAM" id="SSF57716">
    <property type="entry name" value="Glucocorticoid receptor-like (DNA-binding domain)"/>
    <property type="match status" value="1"/>
</dbReference>
<dbReference type="PROSITE" id="PS51066">
    <property type="entry name" value="ZF_FPG_2"/>
    <property type="match status" value="1"/>
</dbReference>
<dbReference type="SMART" id="SM01232">
    <property type="entry name" value="H2TH"/>
    <property type="match status" value="1"/>
</dbReference>
<comment type="similarity">
    <text evidence="3">Belongs to the FPG family.</text>
</comment>
<evidence type="ECO:0000256" key="8">
    <source>
        <dbReference type="ARBA" id="ARBA00022723"/>
    </source>
</evidence>
<keyword evidence="14" id="KW-0234">DNA repair</keyword>
<dbReference type="NCBIfam" id="TIGR00577">
    <property type="entry name" value="fpg"/>
    <property type="match status" value="1"/>
</dbReference>
<comment type="subunit">
    <text evidence="4">Monomer.</text>
</comment>
<dbReference type="Pfam" id="PF01149">
    <property type="entry name" value="Fapy_DNA_glyco"/>
    <property type="match status" value="1"/>
</dbReference>
<dbReference type="InterPro" id="IPR020629">
    <property type="entry name" value="FPG_Glyclase"/>
</dbReference>
<evidence type="ECO:0000256" key="5">
    <source>
        <dbReference type="ARBA" id="ARBA00012024"/>
    </source>
</evidence>
<dbReference type="InterPro" id="IPR010663">
    <property type="entry name" value="Znf_FPG/IleRS"/>
</dbReference>
<reference evidence="24" key="1">
    <citation type="submission" date="2016-10" db="EMBL/GenBank/DDBJ databases">
        <authorList>
            <person name="Varghese N."/>
            <person name="Submissions S."/>
        </authorList>
    </citation>
    <scope>NUCLEOTIDE SEQUENCE [LARGE SCALE GENOMIC DNA]</scope>
    <source>
        <strain evidence="24">DSM 16995</strain>
    </source>
</reference>
<evidence type="ECO:0000256" key="15">
    <source>
        <dbReference type="ARBA" id="ARBA00023239"/>
    </source>
</evidence>
<keyword evidence="13" id="KW-0238">DNA-binding</keyword>
<evidence type="ECO:0000256" key="9">
    <source>
        <dbReference type="ARBA" id="ARBA00022763"/>
    </source>
</evidence>
<dbReference type="InterPro" id="IPR015886">
    <property type="entry name" value="H2TH_FPG"/>
</dbReference>
<evidence type="ECO:0000256" key="20">
    <source>
        <dbReference type="PROSITE-ProRule" id="PRU00391"/>
    </source>
</evidence>
<evidence type="ECO:0000256" key="17">
    <source>
        <dbReference type="ARBA" id="ARBA00023295"/>
    </source>
</evidence>
<keyword evidence="11" id="KW-0378">Hydrolase</keyword>
<evidence type="ECO:0000256" key="3">
    <source>
        <dbReference type="ARBA" id="ARBA00009409"/>
    </source>
</evidence>
<dbReference type="FunFam" id="1.10.8.50:FF:000003">
    <property type="entry name" value="Formamidopyrimidine-DNA glycosylase"/>
    <property type="match status" value="1"/>
</dbReference>
<dbReference type="Gene3D" id="3.20.190.10">
    <property type="entry name" value="MutM-like, N-terminal"/>
    <property type="match status" value="1"/>
</dbReference>
<evidence type="ECO:0000256" key="4">
    <source>
        <dbReference type="ARBA" id="ARBA00011245"/>
    </source>
</evidence>
<organism evidence="23 24">
    <name type="scientific">Maridesulfovibrio ferrireducens</name>
    <dbReference type="NCBI Taxonomy" id="246191"/>
    <lineage>
        <taxon>Bacteria</taxon>
        <taxon>Pseudomonadati</taxon>
        <taxon>Thermodesulfobacteriota</taxon>
        <taxon>Desulfovibrionia</taxon>
        <taxon>Desulfovibrionales</taxon>
        <taxon>Desulfovibrionaceae</taxon>
        <taxon>Maridesulfovibrio</taxon>
    </lineage>
</organism>
<dbReference type="EMBL" id="FNGA01000001">
    <property type="protein sequence ID" value="SDK44596.1"/>
    <property type="molecule type" value="Genomic_DNA"/>
</dbReference>
<dbReference type="PANTHER" id="PTHR22993">
    <property type="entry name" value="FORMAMIDOPYRIMIDINE-DNA GLYCOSYLASE"/>
    <property type="match status" value="1"/>
</dbReference>
<evidence type="ECO:0000256" key="18">
    <source>
        <dbReference type="ARBA" id="ARBA00030638"/>
    </source>
</evidence>
<dbReference type="Pfam" id="PF06827">
    <property type="entry name" value="zf-FPG_IleRS"/>
    <property type="match status" value="1"/>
</dbReference>
<comment type="cofactor">
    <cofactor evidence="2">
        <name>Zn(2+)</name>
        <dbReference type="ChEBI" id="CHEBI:29105"/>
    </cofactor>
</comment>
<keyword evidence="17" id="KW-0326">Glycosidase</keyword>
<evidence type="ECO:0000256" key="11">
    <source>
        <dbReference type="ARBA" id="ARBA00022801"/>
    </source>
</evidence>
<evidence type="ECO:0000256" key="7">
    <source>
        <dbReference type="ARBA" id="ARBA00016240"/>
    </source>
</evidence>
<evidence type="ECO:0000313" key="24">
    <source>
        <dbReference type="Proteomes" id="UP000199053"/>
    </source>
</evidence>
<comment type="catalytic activity">
    <reaction evidence="1">
        <text>Hydrolysis of DNA containing ring-opened 7-methylguanine residues, releasing 2,6-diamino-4-hydroxy-5-(N-methyl)formamidopyrimidine.</text>
        <dbReference type="EC" id="3.2.2.23"/>
    </reaction>
</comment>
<keyword evidence="9" id="KW-0227">DNA damage</keyword>
<comment type="catalytic activity">
    <reaction evidence="19">
        <text>2'-deoxyribonucleotide-(2'-deoxyribose 5'-phosphate)-2'-deoxyribonucleotide-DNA = a 3'-end 2'-deoxyribonucleotide-(2,3-dehydro-2,3-deoxyribose 5'-phosphate)-DNA + a 5'-end 5'-phospho-2'-deoxyribonucleoside-DNA + H(+)</text>
        <dbReference type="Rhea" id="RHEA:66592"/>
        <dbReference type="Rhea" id="RHEA-COMP:13180"/>
        <dbReference type="Rhea" id="RHEA-COMP:16897"/>
        <dbReference type="Rhea" id="RHEA-COMP:17067"/>
        <dbReference type="ChEBI" id="CHEBI:15378"/>
        <dbReference type="ChEBI" id="CHEBI:136412"/>
        <dbReference type="ChEBI" id="CHEBI:157695"/>
        <dbReference type="ChEBI" id="CHEBI:167181"/>
        <dbReference type="EC" id="4.2.99.18"/>
    </reaction>
</comment>
<dbReference type="GO" id="GO:0008270">
    <property type="term" value="F:zinc ion binding"/>
    <property type="evidence" value="ECO:0007669"/>
    <property type="project" value="UniProtKB-KW"/>
</dbReference>
<dbReference type="NCBIfam" id="NF002211">
    <property type="entry name" value="PRK01103.1"/>
    <property type="match status" value="1"/>
</dbReference>
<name>A0A1G9BYM9_9BACT</name>
<dbReference type="InterPro" id="IPR000214">
    <property type="entry name" value="Znf_DNA_glyclase/AP_lyase"/>
</dbReference>
<dbReference type="PANTHER" id="PTHR22993:SF9">
    <property type="entry name" value="FORMAMIDOPYRIMIDINE-DNA GLYCOSYLASE"/>
    <property type="match status" value="1"/>
</dbReference>
<proteinExistence type="inferred from homology"/>
<dbReference type="GO" id="GO:0006284">
    <property type="term" value="P:base-excision repair"/>
    <property type="evidence" value="ECO:0007669"/>
    <property type="project" value="InterPro"/>
</dbReference>
<dbReference type="AlphaFoldDB" id="A0A1G9BYM9"/>
<evidence type="ECO:0000313" key="23">
    <source>
        <dbReference type="EMBL" id="SDK44596.1"/>
    </source>
</evidence>
<keyword evidence="24" id="KW-1185">Reference proteome</keyword>
<evidence type="ECO:0000256" key="16">
    <source>
        <dbReference type="ARBA" id="ARBA00023268"/>
    </source>
</evidence>
<dbReference type="CDD" id="cd08966">
    <property type="entry name" value="EcFpg-like_N"/>
    <property type="match status" value="1"/>
</dbReference>
<evidence type="ECO:0000256" key="1">
    <source>
        <dbReference type="ARBA" id="ARBA00001668"/>
    </source>
</evidence>
<keyword evidence="16" id="KW-0511">Multifunctional enzyme</keyword>
<dbReference type="Gene3D" id="1.10.8.50">
    <property type="match status" value="1"/>
</dbReference>
<keyword evidence="12" id="KW-0862">Zinc</keyword>
<sequence>MPELPEVEVISRGLAKALVGKTIESVKILNHGTVKMPWHVFASRVAGCSVSRVHRRGKLLIMDLGEDLHVTFHLKMTGRVLAHESAISPDKHSRVVFGLTDGGSIEFHDTRKFGEVRALSTAELEEWSFYRKLGPEPLETSAADLADILVGRKAQMKGLLLNQSVVAGIGNIYADESLFRSGIHPKAKASDLSKETLENLFVEVQKVLKQAISENGSSIRDYVDAGGDAGGFQNSFKVYGKKGEACPNCGETFESGTVAGRGTTFCSNCQKMSD</sequence>
<evidence type="ECO:0000256" key="10">
    <source>
        <dbReference type="ARBA" id="ARBA00022771"/>
    </source>
</evidence>
<dbReference type="InterPro" id="IPR010979">
    <property type="entry name" value="Ribosomal_uS13-like_H2TH"/>
</dbReference>
<dbReference type="SMART" id="SM00898">
    <property type="entry name" value="Fapy_DNA_glyco"/>
    <property type="match status" value="1"/>
</dbReference>
<dbReference type="GO" id="GO:0140078">
    <property type="term" value="F:class I DNA-(apurinic or apyrimidinic site) endonuclease activity"/>
    <property type="evidence" value="ECO:0007669"/>
    <property type="project" value="UniProtKB-EC"/>
</dbReference>
<evidence type="ECO:0000256" key="13">
    <source>
        <dbReference type="ARBA" id="ARBA00023125"/>
    </source>
</evidence>
<evidence type="ECO:0000256" key="12">
    <source>
        <dbReference type="ARBA" id="ARBA00022833"/>
    </source>
</evidence>
<evidence type="ECO:0000256" key="6">
    <source>
        <dbReference type="ARBA" id="ARBA00012720"/>
    </source>
</evidence>
<dbReference type="EC" id="4.2.99.18" evidence="6"/>
<dbReference type="GO" id="GO:0003684">
    <property type="term" value="F:damaged DNA binding"/>
    <property type="evidence" value="ECO:0007669"/>
    <property type="project" value="InterPro"/>
</dbReference>
<keyword evidence="15 23" id="KW-0456">Lyase</keyword>
<feature type="domain" description="FPG-type" evidence="21">
    <location>
        <begin position="237"/>
        <end position="271"/>
    </location>
</feature>
<dbReference type="EC" id="3.2.2.23" evidence="5"/>
<dbReference type="Pfam" id="PF06831">
    <property type="entry name" value="H2TH"/>
    <property type="match status" value="1"/>
</dbReference>
<evidence type="ECO:0000259" key="22">
    <source>
        <dbReference type="PROSITE" id="PS51068"/>
    </source>
</evidence>
<evidence type="ECO:0000256" key="2">
    <source>
        <dbReference type="ARBA" id="ARBA00001947"/>
    </source>
</evidence>
<dbReference type="SUPFAM" id="SSF46946">
    <property type="entry name" value="S13-like H2TH domain"/>
    <property type="match status" value="1"/>
</dbReference>